<feature type="compositionally biased region" description="Pro residues" evidence="1">
    <location>
        <begin position="89"/>
        <end position="99"/>
    </location>
</feature>
<evidence type="ECO:0000313" key="3">
    <source>
        <dbReference type="Proteomes" id="UP000642125"/>
    </source>
</evidence>
<name>A0A919PB37_9CELL</name>
<dbReference type="Proteomes" id="UP000642125">
    <property type="component" value="Unassembled WGS sequence"/>
</dbReference>
<sequence>MGRDADGARAGLTGAGGRLTGAGAGLTGAGIGAGGRPGRLAARAAPAALAGSGRVPESPPEGLVNGGRNDTIGAAARPGSTPDRAPRPLVRPVPTPPCPGALSSWPRS</sequence>
<evidence type="ECO:0000256" key="1">
    <source>
        <dbReference type="SAM" id="MobiDB-lite"/>
    </source>
</evidence>
<gene>
    <name evidence="2" type="ORF">Cpa01nite_31210</name>
</gene>
<dbReference type="AlphaFoldDB" id="A0A919PB37"/>
<comment type="caution">
    <text evidence="2">The sequence shown here is derived from an EMBL/GenBank/DDBJ whole genome shotgun (WGS) entry which is preliminary data.</text>
</comment>
<accession>A0A919PB37</accession>
<proteinExistence type="predicted"/>
<protein>
    <submittedName>
        <fullName evidence="2">Uncharacterized protein</fullName>
    </submittedName>
</protein>
<evidence type="ECO:0000313" key="2">
    <source>
        <dbReference type="EMBL" id="GIG37740.1"/>
    </source>
</evidence>
<dbReference type="EMBL" id="BONO01000028">
    <property type="protein sequence ID" value="GIG37740.1"/>
    <property type="molecule type" value="Genomic_DNA"/>
</dbReference>
<reference evidence="2" key="1">
    <citation type="submission" date="2021-01" db="EMBL/GenBank/DDBJ databases">
        <title>Whole genome shotgun sequence of Cellulomonas pakistanensis NBRC 110800.</title>
        <authorList>
            <person name="Komaki H."/>
            <person name="Tamura T."/>
        </authorList>
    </citation>
    <scope>NUCLEOTIDE SEQUENCE</scope>
    <source>
        <strain evidence="2">NBRC 110800</strain>
    </source>
</reference>
<feature type="compositionally biased region" description="Low complexity" evidence="1">
    <location>
        <begin position="38"/>
        <end position="54"/>
    </location>
</feature>
<keyword evidence="3" id="KW-1185">Reference proteome</keyword>
<feature type="compositionally biased region" description="Gly residues" evidence="1">
    <location>
        <begin position="13"/>
        <end position="37"/>
    </location>
</feature>
<feature type="region of interest" description="Disordered" evidence="1">
    <location>
        <begin position="1"/>
        <end position="108"/>
    </location>
</feature>
<organism evidence="2 3">
    <name type="scientific">Cellulomonas pakistanensis</name>
    <dbReference type="NCBI Taxonomy" id="992287"/>
    <lineage>
        <taxon>Bacteria</taxon>
        <taxon>Bacillati</taxon>
        <taxon>Actinomycetota</taxon>
        <taxon>Actinomycetes</taxon>
        <taxon>Micrococcales</taxon>
        <taxon>Cellulomonadaceae</taxon>
        <taxon>Cellulomonas</taxon>
    </lineage>
</organism>